<dbReference type="EMBL" id="BMIK01000008">
    <property type="protein sequence ID" value="GGC32640.1"/>
    <property type="molecule type" value="Genomic_DNA"/>
</dbReference>
<feature type="transmembrane region" description="Helical" evidence="1">
    <location>
        <begin position="46"/>
        <end position="65"/>
    </location>
</feature>
<evidence type="ECO:0000313" key="3">
    <source>
        <dbReference type="Proteomes" id="UP000597338"/>
    </source>
</evidence>
<organism evidence="2 3">
    <name type="scientific">Parapedobacter defluvii</name>
    <dbReference type="NCBI Taxonomy" id="2045106"/>
    <lineage>
        <taxon>Bacteria</taxon>
        <taxon>Pseudomonadati</taxon>
        <taxon>Bacteroidota</taxon>
        <taxon>Sphingobacteriia</taxon>
        <taxon>Sphingobacteriales</taxon>
        <taxon>Sphingobacteriaceae</taxon>
        <taxon>Parapedobacter</taxon>
    </lineage>
</organism>
<name>A0ABQ1M081_9SPHI</name>
<comment type="caution">
    <text evidence="2">The sequence shown here is derived from an EMBL/GenBank/DDBJ whole genome shotgun (WGS) entry which is preliminary data.</text>
</comment>
<evidence type="ECO:0000313" key="2">
    <source>
        <dbReference type="EMBL" id="GGC32640.1"/>
    </source>
</evidence>
<proteinExistence type="predicted"/>
<keyword evidence="1" id="KW-1133">Transmembrane helix</keyword>
<keyword evidence="3" id="KW-1185">Reference proteome</keyword>
<gene>
    <name evidence="2" type="ORF">GCM10011386_25990</name>
</gene>
<evidence type="ECO:0000256" key="1">
    <source>
        <dbReference type="SAM" id="Phobius"/>
    </source>
</evidence>
<keyword evidence="1" id="KW-0812">Transmembrane</keyword>
<reference evidence="3" key="1">
    <citation type="journal article" date="2019" name="Int. J. Syst. Evol. Microbiol.">
        <title>The Global Catalogue of Microorganisms (GCM) 10K type strain sequencing project: providing services to taxonomists for standard genome sequencing and annotation.</title>
        <authorList>
            <consortium name="The Broad Institute Genomics Platform"/>
            <consortium name="The Broad Institute Genome Sequencing Center for Infectious Disease"/>
            <person name="Wu L."/>
            <person name="Ma J."/>
        </authorList>
    </citation>
    <scope>NUCLEOTIDE SEQUENCE [LARGE SCALE GENOMIC DNA]</scope>
    <source>
        <strain evidence="3">CGMCC 1.15342</strain>
    </source>
</reference>
<protein>
    <submittedName>
        <fullName evidence="2">Uncharacterized protein</fullName>
    </submittedName>
</protein>
<dbReference type="Proteomes" id="UP000597338">
    <property type="component" value="Unassembled WGS sequence"/>
</dbReference>
<accession>A0ABQ1M081</accession>
<keyword evidence="1" id="KW-0472">Membrane</keyword>
<sequence length="116" mass="13186">MIFFVFILNAYYSYAAIKVPNVAKISFIYARFISFFSDLCSMIGTSWFFILIFAIPLVVFLIWLMKQDKRKGAWGIILVILAAAAAMYVSTKYGSGLAAANFELRKKEAQEKSQEK</sequence>
<feature type="transmembrane region" description="Helical" evidence="1">
    <location>
        <begin position="72"/>
        <end position="89"/>
    </location>
</feature>